<dbReference type="OrthoDB" id="3246562at2"/>
<evidence type="ECO:0000313" key="2">
    <source>
        <dbReference type="EMBL" id="GAC57384.1"/>
    </source>
</evidence>
<keyword evidence="3" id="KW-1185">Reference proteome</keyword>
<evidence type="ECO:0000313" key="3">
    <source>
        <dbReference type="Proteomes" id="UP000053405"/>
    </source>
</evidence>
<gene>
    <name evidence="2" type="ORF">GOHSU_18_01390</name>
</gene>
<dbReference type="eggNOG" id="COG3883">
    <property type="taxonomic scope" value="Bacteria"/>
</dbReference>
<reference evidence="2 3" key="1">
    <citation type="submission" date="2012-12" db="EMBL/GenBank/DDBJ databases">
        <title>Whole genome shotgun sequence of Gordonia hirsuta NBRC 16056.</title>
        <authorList>
            <person name="Isaki-Nakamura S."/>
            <person name="Hosoyama A."/>
            <person name="Tsuchikane K."/>
            <person name="Katsumata H."/>
            <person name="Baba S."/>
            <person name="Yamazaki S."/>
            <person name="Fujita N."/>
        </authorList>
    </citation>
    <scope>NUCLEOTIDE SEQUENCE [LARGE SCALE GENOMIC DNA]</scope>
    <source>
        <strain evidence="2 3">NBRC 16056</strain>
    </source>
</reference>
<dbReference type="STRING" id="1121927.GOHSU_18_01390"/>
<proteinExistence type="predicted"/>
<accession>L7L8X0</accession>
<dbReference type="EMBL" id="BANT01000018">
    <property type="protein sequence ID" value="GAC57384.1"/>
    <property type="molecule type" value="Genomic_DNA"/>
</dbReference>
<evidence type="ECO:0000256" key="1">
    <source>
        <dbReference type="SAM" id="Coils"/>
    </source>
</evidence>
<comment type="caution">
    <text evidence="2">The sequence shown here is derived from an EMBL/GenBank/DDBJ whole genome shotgun (WGS) entry which is preliminary data.</text>
</comment>
<dbReference type="Proteomes" id="UP000053405">
    <property type="component" value="Unassembled WGS sequence"/>
</dbReference>
<name>L7L8X0_9ACTN</name>
<dbReference type="AlphaFoldDB" id="L7L8X0"/>
<feature type="coiled-coil region" evidence="1">
    <location>
        <begin position="390"/>
        <end position="452"/>
    </location>
</feature>
<keyword evidence="1" id="KW-0175">Coiled coil</keyword>
<organism evidence="2 3">
    <name type="scientific">Gordonia hirsuta DSM 44140 = NBRC 16056</name>
    <dbReference type="NCBI Taxonomy" id="1121927"/>
    <lineage>
        <taxon>Bacteria</taxon>
        <taxon>Bacillati</taxon>
        <taxon>Actinomycetota</taxon>
        <taxon>Actinomycetes</taxon>
        <taxon>Mycobacteriales</taxon>
        <taxon>Gordoniaceae</taxon>
        <taxon>Gordonia</taxon>
    </lineage>
</organism>
<protein>
    <submittedName>
        <fullName evidence="2">Uncharacterized protein</fullName>
    </submittedName>
</protein>
<sequence>MMPLSVPTTDPTALGCRSLFRVQNQPDFTDLVHQQLYAWCKDDRKRWDADQITGPGVYEVADGVTASLVRDERQDGSIIERYRFHQDEGQGIWITHLTTFADRNHNGWVWTDVFQPTGRGSARVPRLAKNILEVVDGLDGRHPLTARPVRAGTDDLEEIVAALTDDQRRGFLFLAGANDAADIPQSEWARYVDKLLVGTAGLASAYVLDSAATRELNAQLPESHRVTPWTIRTFHPNPEFTDPQDSIRHRVLSTARIIDDNANRLRNRLAESSCRHSTTIALPRELVRIDRVLRGLLDELIVDETLDVAAAASEAILESAPLHSGDREQLLEPVDALPPTDPTVPATIWQTLTRVVSTVTGAKDVTIDAVNHLGKLATEALSLRPQVADLSRLRDRLRSVQTERNDLEDLNTELNQRLTDSRDEFAVFRIDLADAQAEVRRLARELAKLDRGDVDWNLPDKPIDTPPISFEDLIDRFGEFDHVVFTGDEKPALDLDDHDSADWAIATWGYLRVLDEYCAERSDGTYDRAIADYIRSRQKGHATIPPGIHAPDETAQTYNNTKFRRQRQFKVPPEVDADGYAYMGEHIKIAKYGTVSPRMHILNRASDHGKIYVGYIGRHLVNFRTN</sequence>